<dbReference type="InterPro" id="IPR033646">
    <property type="entry name" value="CLU-central"/>
</dbReference>
<dbReference type="STRING" id="269621.A0A238F7Q3"/>
<dbReference type="SUPFAM" id="SSF103107">
    <property type="entry name" value="Hypothetical protein c14orf129, hspc210"/>
    <property type="match status" value="1"/>
</dbReference>
<accession>A0A238F7Q3</accession>
<dbReference type="OrthoDB" id="771227at2759"/>
<feature type="compositionally biased region" description="Low complexity" evidence="2">
    <location>
        <begin position="1568"/>
        <end position="1577"/>
    </location>
</feature>
<dbReference type="InterPro" id="IPR025697">
    <property type="entry name" value="CLU_dom"/>
</dbReference>
<feature type="region of interest" description="Disordered" evidence="2">
    <location>
        <begin position="1"/>
        <end position="37"/>
    </location>
</feature>
<evidence type="ECO:0000259" key="3">
    <source>
        <dbReference type="PROSITE" id="PS51823"/>
    </source>
</evidence>
<feature type="domain" description="Clu" evidence="3">
    <location>
        <begin position="454"/>
        <end position="760"/>
    </location>
</feature>
<feature type="region of interest" description="Disordered" evidence="2">
    <location>
        <begin position="1547"/>
        <end position="1577"/>
    </location>
</feature>
<gene>
    <name evidence="4" type="ORF">BQ2448_174</name>
</gene>
<dbReference type="PROSITE" id="PS51823">
    <property type="entry name" value="CLU"/>
    <property type="match status" value="1"/>
</dbReference>
<dbReference type="CDD" id="cd15466">
    <property type="entry name" value="CLU-central"/>
    <property type="match status" value="1"/>
</dbReference>
<dbReference type="GO" id="GO:0048312">
    <property type="term" value="P:intracellular distribution of mitochondria"/>
    <property type="evidence" value="ECO:0007669"/>
    <property type="project" value="TreeGrafter"/>
</dbReference>
<feature type="region of interest" description="Disordered" evidence="2">
    <location>
        <begin position="1121"/>
        <end position="1141"/>
    </location>
</feature>
<feature type="region of interest" description="Disordered" evidence="2">
    <location>
        <begin position="845"/>
        <end position="872"/>
    </location>
</feature>
<evidence type="ECO:0000313" key="4">
    <source>
        <dbReference type="EMBL" id="SCV68053.1"/>
    </source>
</evidence>
<feature type="compositionally biased region" description="Basic and acidic residues" evidence="2">
    <location>
        <begin position="854"/>
        <end position="866"/>
    </location>
</feature>
<dbReference type="Proteomes" id="UP000198372">
    <property type="component" value="Unassembled WGS sequence"/>
</dbReference>
<feature type="compositionally biased region" description="Low complexity" evidence="2">
    <location>
        <begin position="1"/>
        <end position="14"/>
    </location>
</feature>
<feature type="compositionally biased region" description="Low complexity" evidence="2">
    <location>
        <begin position="272"/>
        <end position="298"/>
    </location>
</feature>
<feature type="compositionally biased region" description="Basic and acidic residues" evidence="2">
    <location>
        <begin position="655"/>
        <end position="671"/>
    </location>
</feature>
<feature type="region of interest" description="Disordered" evidence="2">
    <location>
        <begin position="652"/>
        <end position="671"/>
    </location>
</feature>
<sequence length="1577" mass="172148">MTDSAAPADAAAAPIDSELSAHPQQEQADLEPGQADAEAQAQLFEITLVIPSQSFLALPRSQERQPNKDNYLEIPLPSQLQDAVLDLRNVITESPEGFWLGHFGLKPIVADRVPGSETEWGSWVDLPEPSAEQQQQQPQGRDASEVVGWRLSNEGVLGEYADIAAVFGSGEGYESRRRGLKVVPTPYTALAMNTHLLRLRNILFSDLTQLSSNASYDPSSLAIGAGQTIYREVRGQAPEDDLAAAAAAPRAADDSPEEDGKGRNKKGKLGKKQPTATEANGTAAADATPAAPSKPAPHAFTNFKLEDVSTAAFIEHLQPAASSSLSSPCVRAFGISPWSPPPHARRLRGDHVYITLTTLEGESYTITGAAFGFWVSKITAANFDPSSRTVLPKGVRSGAYYSLVELIADLSPLFAKNLVPLIQSQQHLHGTTDIYATLAITHQAPATSWIVAAPQHAADPFRTQLAYLLTTSTTAEQLPPARDWTDEFAHAKEIPKTSVAERLMRERLTARTQADFVSAATRCAMSVARGDIPALNPNEPPEAHTYVHNNMLFTKAEDANHMYSHMGDHEAARYAAAKDVAGVRWLERADIDGLNSMATVLVDFAGQRWIVQSLLPGLFKAKEEEEPKIIEGELENLTTFPEGDDEARKQAKAALEADKPFPSDATPNKEDYPSFGQFRIVYGSANPEVPDEKVRASAYFDGLALQVADKLRFARHSVRDASGRETKLYTSTDMHGIACPDGRSYFIDCFRLHCVDVEFIEKDVNGPVFSPSTEDGDDAVKVNGAHEPRPYPHRLALLRMELLEAYHATKLRTWMEERILEIRANSKNKLTNGTADAPAEGSIESELQEAAQDPEPKADAAEEKASSETSANTVIDAEDFSLRFNPDAFVERKPTSNGEPSTVIYDAEEESSKAVRDASRFLREQVIPAFIVDIVSVGMIVTDGFFLTRLLHRKGINLRYLGMLADRIDKDTKTVDFSGKKHSQEEIDIALKTLKQSVLLEMVVRSSKHLLNRLLRTAHEYDYAPIVSHFLNCLLGSAVEPLPSPEVFDLPLGANLERLWNKLTPASLRSDLVAEIESRFRYAIPTSFLETELVPNKVMREVCLRVGIQLVARPYSFEAPSADDVKAPSTTSAPVASESIKGGKKKKTAAAKAATTKAPTTTVFCSDDVLNLFPLVRSTLLKSQLADETFAVGQQSLTETHIELGTEQLMEALQLCETVCGSVHSEASAKYHNLGILNHSLAQTVMRRIHYHELAESQLKEGKPDEEARTRLESLLISDIDGARLEHDTLVNAAVRMIRQSIIICERTNGLDSTETIQQYSDLGLLESALGNHSVAMRLTKHAMLLWSLTYGPKHPTVYQLLTNAVQMVQQEEQGFLAGIPLLKELGKLAEMLWTRDSINYASVESSLAQAYVGGGDLAQSLEHMKIAQSIYAKLLPADAKDLVEATQFVNVLTEQLGQVGAERQAREDRLKKKFPRLMTEKEQRQMVAQARAREIVAGGASATTNGVSASAAAAMVSRVAAEKPVEAPRAHGQKGLLSVDELVNFIQGPSSNGTPSSSKASRKRKTSPPAAASASS</sequence>
<evidence type="ECO:0000313" key="5">
    <source>
        <dbReference type="Proteomes" id="UP000198372"/>
    </source>
</evidence>
<dbReference type="InterPro" id="IPR023231">
    <property type="entry name" value="GSKIP_dom_sf"/>
</dbReference>
<name>A0A238F7Q3_9BASI</name>
<keyword evidence="5" id="KW-1185">Reference proteome</keyword>
<protein>
    <submittedName>
        <fullName evidence="4">BQ2448_174 protein</fullName>
    </submittedName>
</protein>
<dbReference type="EMBL" id="FMSP01000003">
    <property type="protein sequence ID" value="SCV68053.1"/>
    <property type="molecule type" value="Genomic_DNA"/>
</dbReference>
<dbReference type="Pfam" id="PF12807">
    <property type="entry name" value="eIF3_p135"/>
    <property type="match status" value="1"/>
</dbReference>
<dbReference type="InterPro" id="IPR011990">
    <property type="entry name" value="TPR-like_helical_dom_sf"/>
</dbReference>
<evidence type="ECO:0000256" key="1">
    <source>
        <dbReference type="ARBA" id="ARBA00022490"/>
    </source>
</evidence>
<dbReference type="Pfam" id="PF13236">
    <property type="entry name" value="CLU"/>
    <property type="match status" value="1"/>
</dbReference>
<dbReference type="GO" id="GO:0005737">
    <property type="term" value="C:cytoplasm"/>
    <property type="evidence" value="ECO:0007669"/>
    <property type="project" value="TreeGrafter"/>
</dbReference>
<evidence type="ECO:0000256" key="2">
    <source>
        <dbReference type="SAM" id="MobiDB-lite"/>
    </source>
</evidence>
<dbReference type="PANTHER" id="PTHR12601">
    <property type="entry name" value="EUKARYOTIC TRANSLATION INITIATION FACTOR 3 SUBUNIT EIF-3"/>
    <property type="match status" value="1"/>
</dbReference>
<organism evidence="4 5">
    <name type="scientific">Microbotryum intermedium</name>
    <dbReference type="NCBI Taxonomy" id="269621"/>
    <lineage>
        <taxon>Eukaryota</taxon>
        <taxon>Fungi</taxon>
        <taxon>Dikarya</taxon>
        <taxon>Basidiomycota</taxon>
        <taxon>Pucciniomycotina</taxon>
        <taxon>Microbotryomycetes</taxon>
        <taxon>Microbotryales</taxon>
        <taxon>Microbotryaceae</taxon>
        <taxon>Microbotryum</taxon>
    </lineage>
</organism>
<dbReference type="GO" id="GO:0003729">
    <property type="term" value="F:mRNA binding"/>
    <property type="evidence" value="ECO:0007669"/>
    <property type="project" value="TreeGrafter"/>
</dbReference>
<reference evidence="5" key="1">
    <citation type="submission" date="2016-09" db="EMBL/GenBank/DDBJ databases">
        <authorList>
            <person name="Jeantristanb JTB J.-T."/>
            <person name="Ricardo R."/>
        </authorList>
    </citation>
    <scope>NUCLEOTIDE SEQUENCE [LARGE SCALE GENOMIC DNA]</scope>
</reference>
<dbReference type="PANTHER" id="PTHR12601:SF6">
    <property type="entry name" value="CLUSTERED MITOCHONDRIA PROTEIN HOMOLOG"/>
    <property type="match status" value="1"/>
</dbReference>
<feature type="region of interest" description="Disordered" evidence="2">
    <location>
        <begin position="240"/>
        <end position="298"/>
    </location>
</feature>
<dbReference type="InterPro" id="IPR027523">
    <property type="entry name" value="CLU_prot"/>
</dbReference>
<proteinExistence type="predicted"/>
<dbReference type="Gene3D" id="1.25.40.10">
    <property type="entry name" value="Tetratricopeptide repeat domain"/>
    <property type="match status" value="1"/>
</dbReference>
<keyword evidence="1" id="KW-0963">Cytoplasm</keyword>